<evidence type="ECO:0000313" key="2">
    <source>
        <dbReference type="Proteomes" id="UP000618952"/>
    </source>
</evidence>
<gene>
    <name evidence="1" type="ORF">H4O18_04105</name>
</gene>
<name>A0ABR7QJ08_9FLAO</name>
<organism evidence="1 2">
    <name type="scientific">Arenibacter arenosicollis</name>
    <dbReference type="NCBI Taxonomy" id="2762274"/>
    <lineage>
        <taxon>Bacteria</taxon>
        <taxon>Pseudomonadati</taxon>
        <taxon>Bacteroidota</taxon>
        <taxon>Flavobacteriia</taxon>
        <taxon>Flavobacteriales</taxon>
        <taxon>Flavobacteriaceae</taxon>
        <taxon>Arenibacter</taxon>
    </lineage>
</organism>
<sequence>MKQLPLFLALLLIGCNKDTLETRPLEFGSIAFSVSAPKIKGTTEKVPSCKNIEPYQVLYNLTNNRGEDYTYTAPISLVGGRYVSNPDATLPFGNYTIDDVLLMNGNDTIYALPHDDELDLSPYWDTTLPMDILVNGEETVSGTVFCFNDYTAPDLEGVIKSGFDSKRLQTMFISILNEKCVDSVSVMVSLDTLPPLYPSEELIQKIVIPLEYGWINIHGYHEGEVIQVFFFNGGDPTAPRYNGDGIMTKDDVLIFDYNCI</sequence>
<accession>A0ABR7QJ08</accession>
<reference evidence="1 2" key="1">
    <citation type="submission" date="2020-08" db="EMBL/GenBank/DDBJ databases">
        <title>Arenibacter gaetbuli sp. nov., isolated from a sand dune.</title>
        <authorList>
            <person name="Park S."/>
            <person name="Yoon J.-H."/>
        </authorList>
    </citation>
    <scope>NUCLEOTIDE SEQUENCE [LARGE SCALE GENOMIC DNA]</scope>
    <source>
        <strain evidence="1 2">BSSL-BM3</strain>
    </source>
</reference>
<dbReference type="EMBL" id="JACLHY010000002">
    <property type="protein sequence ID" value="MBC8767167.1"/>
    <property type="molecule type" value="Genomic_DNA"/>
</dbReference>
<keyword evidence="2" id="KW-1185">Reference proteome</keyword>
<dbReference type="PROSITE" id="PS51257">
    <property type="entry name" value="PROKAR_LIPOPROTEIN"/>
    <property type="match status" value="1"/>
</dbReference>
<comment type="caution">
    <text evidence="1">The sequence shown here is derived from an EMBL/GenBank/DDBJ whole genome shotgun (WGS) entry which is preliminary data.</text>
</comment>
<proteinExistence type="predicted"/>
<dbReference type="RefSeq" id="WP_187581835.1">
    <property type="nucleotide sequence ID" value="NZ_JACLHY010000002.1"/>
</dbReference>
<protein>
    <submittedName>
        <fullName evidence="1">Uncharacterized protein</fullName>
    </submittedName>
</protein>
<evidence type="ECO:0000313" key="1">
    <source>
        <dbReference type="EMBL" id="MBC8767167.1"/>
    </source>
</evidence>
<dbReference type="Proteomes" id="UP000618952">
    <property type="component" value="Unassembled WGS sequence"/>
</dbReference>